<feature type="non-terminal residue" evidence="2">
    <location>
        <position position="1"/>
    </location>
</feature>
<evidence type="ECO:0000313" key="2">
    <source>
        <dbReference type="EMBL" id="CAE7523414.1"/>
    </source>
</evidence>
<feature type="region of interest" description="Disordered" evidence="1">
    <location>
        <begin position="193"/>
        <end position="313"/>
    </location>
</feature>
<keyword evidence="3" id="KW-1185">Reference proteome</keyword>
<gene>
    <name evidence="2" type="primary">GIP</name>
    <name evidence="2" type="ORF">SPIL2461_LOCUS13723</name>
</gene>
<dbReference type="EMBL" id="CAJNIZ010030400">
    <property type="protein sequence ID" value="CAE7523414.1"/>
    <property type="molecule type" value="Genomic_DNA"/>
</dbReference>
<comment type="caution">
    <text evidence="2">The sequence shown here is derived from an EMBL/GenBank/DDBJ whole genome shotgun (WGS) entry which is preliminary data.</text>
</comment>
<evidence type="ECO:0000256" key="1">
    <source>
        <dbReference type="SAM" id="MobiDB-lite"/>
    </source>
</evidence>
<organism evidence="2 3">
    <name type="scientific">Symbiodinium pilosum</name>
    <name type="common">Dinoflagellate</name>
    <dbReference type="NCBI Taxonomy" id="2952"/>
    <lineage>
        <taxon>Eukaryota</taxon>
        <taxon>Sar</taxon>
        <taxon>Alveolata</taxon>
        <taxon>Dinophyceae</taxon>
        <taxon>Suessiales</taxon>
        <taxon>Symbiodiniaceae</taxon>
        <taxon>Symbiodinium</taxon>
    </lineage>
</organism>
<accession>A0A812TEM9</accession>
<evidence type="ECO:0000313" key="3">
    <source>
        <dbReference type="Proteomes" id="UP000649617"/>
    </source>
</evidence>
<reference evidence="2" key="1">
    <citation type="submission" date="2021-02" db="EMBL/GenBank/DDBJ databases">
        <authorList>
            <person name="Dougan E. K."/>
            <person name="Rhodes N."/>
            <person name="Thang M."/>
            <person name="Chan C."/>
        </authorList>
    </citation>
    <scope>NUCLEOTIDE SEQUENCE</scope>
</reference>
<feature type="compositionally biased region" description="Low complexity" evidence="1">
    <location>
        <begin position="204"/>
        <end position="260"/>
    </location>
</feature>
<name>A0A812TEM9_SYMPI</name>
<sequence>MPSSASFGKSQVWSERPLPSPIRIADAYLSMPSPLEALLLAFALAGLDAGYQLVTDCGAATRAPRRPTFGGEARAAGAPSLRHAAKGGSAFGSFEEDGGGERATRVAAKEDGEMRRPAVQHLGRSQFLAPVLRSSPTCQHSKARHGCNRDWAWPKCEDCGAVEQIPKLTPDKLTEWNSVLVYQAPNYQTPAAAKEAKEAKKAAKATTTSTNSTAPASTAQRRTSPTTASTARPTSSTMPAASARPTSSTVTAAMARAWAASEIRPPSRSQGPMAPDEGEIPRHPPRPRRDGPMEVDEFSIGTPDSAAFPPPTSAGDWEGERDMAQATLDVMMPGSALTRSCTQCPGELTLNWHEEKGGYLWMCARGDPNCQFTWSGSLDLNKLMTAFEIRLCRDQILASEWDEVMATFLRAGGYNPDRTPVMSSDFPSRAWRCLAPERSYVWAFAGSRVPASKNAMVKSPLSARVIFNVDDGDVNVLDIAKNKHPIDYNLGDTEVTVYVVQEFERDFVEELEDVRHDPIEATFDKGTKKLLGQSLEKMTGSQDDESYW</sequence>
<dbReference type="OrthoDB" id="416532at2759"/>
<proteinExistence type="predicted"/>
<feature type="compositionally biased region" description="Basic and acidic residues" evidence="1">
    <location>
        <begin position="279"/>
        <end position="292"/>
    </location>
</feature>
<dbReference type="Proteomes" id="UP000649617">
    <property type="component" value="Unassembled WGS sequence"/>
</dbReference>
<protein>
    <submittedName>
        <fullName evidence="2">GIP protein</fullName>
    </submittedName>
</protein>
<dbReference type="AlphaFoldDB" id="A0A812TEM9"/>